<dbReference type="InterPro" id="IPR032675">
    <property type="entry name" value="LRR_dom_sf"/>
</dbReference>
<dbReference type="AlphaFoldDB" id="A0A0C9T6R9"/>
<evidence type="ECO:0008006" key="3">
    <source>
        <dbReference type="Google" id="ProtNLM"/>
    </source>
</evidence>
<evidence type="ECO:0000313" key="1">
    <source>
        <dbReference type="EMBL" id="KIJ06953.1"/>
    </source>
</evidence>
<reference evidence="1 2" key="1">
    <citation type="submission" date="2014-06" db="EMBL/GenBank/DDBJ databases">
        <authorList>
            <consortium name="DOE Joint Genome Institute"/>
            <person name="Kuo A."/>
            <person name="Kohler A."/>
            <person name="Nagy L.G."/>
            <person name="Floudas D."/>
            <person name="Copeland A."/>
            <person name="Barry K.W."/>
            <person name="Cichocki N."/>
            <person name="Veneault-Fourrey C."/>
            <person name="LaButti K."/>
            <person name="Lindquist E.A."/>
            <person name="Lipzen A."/>
            <person name="Lundell T."/>
            <person name="Morin E."/>
            <person name="Murat C."/>
            <person name="Sun H."/>
            <person name="Tunlid A."/>
            <person name="Henrissat B."/>
            <person name="Grigoriev I.V."/>
            <person name="Hibbett D.S."/>
            <person name="Martin F."/>
            <person name="Nordberg H.P."/>
            <person name="Cantor M.N."/>
            <person name="Hua S.X."/>
        </authorList>
    </citation>
    <scope>NUCLEOTIDE SEQUENCE [LARGE SCALE GENOMIC DNA]</scope>
    <source>
        <strain evidence="1 2">ATCC 200175</strain>
    </source>
</reference>
<protein>
    <recommendedName>
        <fullName evidence="3">F-box domain-containing protein</fullName>
    </recommendedName>
</protein>
<gene>
    <name evidence="1" type="ORF">PAXINDRAFT_19843</name>
</gene>
<dbReference type="Gene3D" id="3.80.10.10">
    <property type="entry name" value="Ribonuclease Inhibitor"/>
    <property type="match status" value="1"/>
</dbReference>
<reference evidence="2" key="2">
    <citation type="submission" date="2015-01" db="EMBL/GenBank/DDBJ databases">
        <title>Evolutionary Origins and Diversification of the Mycorrhizal Mutualists.</title>
        <authorList>
            <consortium name="DOE Joint Genome Institute"/>
            <consortium name="Mycorrhizal Genomics Consortium"/>
            <person name="Kohler A."/>
            <person name="Kuo A."/>
            <person name="Nagy L.G."/>
            <person name="Floudas D."/>
            <person name="Copeland A."/>
            <person name="Barry K.W."/>
            <person name="Cichocki N."/>
            <person name="Veneault-Fourrey C."/>
            <person name="LaButti K."/>
            <person name="Lindquist E.A."/>
            <person name="Lipzen A."/>
            <person name="Lundell T."/>
            <person name="Morin E."/>
            <person name="Murat C."/>
            <person name="Riley R."/>
            <person name="Ohm R."/>
            <person name="Sun H."/>
            <person name="Tunlid A."/>
            <person name="Henrissat B."/>
            <person name="Grigoriev I.V."/>
            <person name="Hibbett D.S."/>
            <person name="Martin F."/>
        </authorList>
    </citation>
    <scope>NUCLEOTIDE SEQUENCE [LARGE SCALE GENOMIC DNA]</scope>
    <source>
        <strain evidence="2">ATCC 200175</strain>
    </source>
</reference>
<dbReference type="OrthoDB" id="2017974at2759"/>
<evidence type="ECO:0000313" key="2">
    <source>
        <dbReference type="Proteomes" id="UP000053647"/>
    </source>
</evidence>
<proteinExistence type="predicted"/>
<dbReference type="Proteomes" id="UP000053647">
    <property type="component" value="Unassembled WGS sequence"/>
</dbReference>
<accession>A0A0C9T6R9</accession>
<dbReference type="HOGENOM" id="CLU_030744_0_0_1"/>
<dbReference type="EMBL" id="KN820080">
    <property type="protein sequence ID" value="KIJ06953.1"/>
    <property type="molecule type" value="Genomic_DNA"/>
</dbReference>
<sequence>MGNVTSKLLIHRLVRLIQTLPSLSIAPLVLIRKGKAVEELGRRGPATGFHSSIALFAQLNDNDSSNHVVAKHQCLATPPSTPESPSVNSSIQHPLKRKLDEDSANHVVAKHQHVSTAQGVESEPLKKPSTLKHRCDNEAEVFAPSKQACTAPPPSILQLPNELLHEIIGYVPIEGLKAFTQTLSLFKEIAAPRYFVEADFEVPRPGAFWLSVCSGDCEALLLWRRTRAFSLPENIFFHMMSATDRELLALDIFFQSLPRLGDISTSVNLSCLGASFSSRVVASLLESIKGAGCPELTYSGNPLSQLSRVSILRNLPRPAIPSRIKSLTVRSSILFAAPVIPFTFATLFHSPLTELILMDTHMNESQWTSLLRELHFSQLRDLEVDRQCSVKTLVTFLQRHPLLEHLSIHTRGQYKKNTSNTNVRVDLPSLRFLSGPPECVAAVSQHLETPASVRTLRVPIVDVLAGNSQLPMIFDCADLLPSLQHLIIWFPPIFQTIPISNFEFPTTERRSCAVSHLSIHCLRNSETEEGSGVLWLKAFPEIKTLDLLRGALDQGDEEIRSAFANSDTIAINTPDLHHHLGLLSREVESEELRAVYHFVKSMTTLQPFSTSRKSILSIWSSTSQTRRSQPDARPPEL</sequence>
<name>A0A0C9T6R9_PAXIN</name>
<keyword evidence="2" id="KW-1185">Reference proteome</keyword>
<organism evidence="1 2">
    <name type="scientific">Paxillus involutus ATCC 200175</name>
    <dbReference type="NCBI Taxonomy" id="664439"/>
    <lineage>
        <taxon>Eukaryota</taxon>
        <taxon>Fungi</taxon>
        <taxon>Dikarya</taxon>
        <taxon>Basidiomycota</taxon>
        <taxon>Agaricomycotina</taxon>
        <taxon>Agaricomycetes</taxon>
        <taxon>Agaricomycetidae</taxon>
        <taxon>Boletales</taxon>
        <taxon>Paxilineae</taxon>
        <taxon>Paxillaceae</taxon>
        <taxon>Paxillus</taxon>
    </lineage>
</organism>